<evidence type="ECO:0000313" key="14">
    <source>
        <dbReference type="Proteomes" id="UP001295684"/>
    </source>
</evidence>
<evidence type="ECO:0000256" key="2">
    <source>
        <dbReference type="ARBA" id="ARBA00008226"/>
    </source>
</evidence>
<dbReference type="FunFam" id="3.30.40.230:FF:000001">
    <property type="entry name" value="Glycine--tRNA ligase"/>
    <property type="match status" value="1"/>
</dbReference>
<evidence type="ECO:0000256" key="5">
    <source>
        <dbReference type="ARBA" id="ARBA00022490"/>
    </source>
</evidence>
<comment type="similarity">
    <text evidence="2">Belongs to the class-II aminoacyl-tRNA synthetase family.</text>
</comment>
<dbReference type="InterPro" id="IPR002315">
    <property type="entry name" value="tRNA-synt_gly"/>
</dbReference>
<dbReference type="InterPro" id="IPR033731">
    <property type="entry name" value="GlyRS-like_core"/>
</dbReference>
<keyword evidence="6" id="KW-0436">Ligase</keyword>
<evidence type="ECO:0000256" key="7">
    <source>
        <dbReference type="ARBA" id="ARBA00022741"/>
    </source>
</evidence>
<evidence type="ECO:0000256" key="4">
    <source>
        <dbReference type="ARBA" id="ARBA00012829"/>
    </source>
</evidence>
<evidence type="ECO:0000256" key="8">
    <source>
        <dbReference type="ARBA" id="ARBA00022840"/>
    </source>
</evidence>
<dbReference type="Gene3D" id="3.30.720.200">
    <property type="match status" value="1"/>
</dbReference>
<evidence type="ECO:0000256" key="11">
    <source>
        <dbReference type="ARBA" id="ARBA00030057"/>
    </source>
</evidence>
<evidence type="ECO:0000259" key="12">
    <source>
        <dbReference type="Pfam" id="PF03129"/>
    </source>
</evidence>
<dbReference type="AlphaFoldDB" id="A0AAD1U5S1"/>
<keyword evidence="10" id="KW-0030">Aminoacyl-tRNA synthetase</keyword>
<dbReference type="CDD" id="cd00774">
    <property type="entry name" value="GlyRS-like_core"/>
    <property type="match status" value="1"/>
</dbReference>
<protein>
    <recommendedName>
        <fullName evidence="4">glycine--tRNA ligase</fullName>
        <ecNumber evidence="4">6.1.1.14</ecNumber>
    </recommendedName>
    <alternativeName>
        <fullName evidence="11">Diadenosine tetraphosphate synthetase</fullName>
    </alternativeName>
</protein>
<feature type="domain" description="Anticodon-binding" evidence="12">
    <location>
        <begin position="548"/>
        <end position="640"/>
    </location>
</feature>
<gene>
    <name evidence="13" type="ORF">ECRASSUSDP1_LOCUS2291</name>
</gene>
<dbReference type="EMBL" id="CAMPGE010002181">
    <property type="protein sequence ID" value="CAI2360982.1"/>
    <property type="molecule type" value="Genomic_DNA"/>
</dbReference>
<sequence>MLNLRRTLTKTLPFLRLTSLPQNLFLPFSTPFCTKPQVPRPEPLDQKYNRREVEDLLKRKFFLAQSFEIYGGVAGLYDFGPLGAGLKNEVEQMWRRHFVLEEDMLEVSCSTLTPEEVLRTSGHVEKFEDFMVKDVVSGQCYRADKILEDHIDKVLQKRGTKMEEEEVERLQKIRAQADSFDRNEIAEILKELKVKAPDTGNPISDPVPFNLMFSTQIGPSGSSKGYFRPETAQSIFVNFKRLLEFNNGRLPFASAQIGLGFRNEISPRAGLLRVREFTMAEIEHFCDPLNKNHHKFSLVKDKTLPLLSKERQLILEDPTTDLTVGEAVEQGIINNQTLAYFMTRTFLFFEKCGIPRSAIRFRQHLDTEMAHYASDCWDAEIETSYGWIEIVGHADRSCYDLESHSKHTNTELLGSRLLESPIEVSTTYILPDKRKLGRALKSDCKLLCDYLDSLSEEQKQIIHKQYDQAENEFEIDIGSKKITVSKDTIEIKIDKKMSMEEKFAPHVIEPSFGIGRLCHCIFEHCYHKREQDEARKYFKFPITIAPIKVSILPLISNCEEHNTFVLKLKSDLNSLGISSKIDESSQTIGRRYSRADECGIPFAITIDNETVIESVVTLREIQSTSQVSIPISKVVDTVKDLCEGRLSWENIIDTYPSFRND</sequence>
<keyword evidence="7" id="KW-0547">Nucleotide-binding</keyword>
<dbReference type="Gene3D" id="3.30.930.10">
    <property type="entry name" value="Bira Bifunctional Protein, Domain 2"/>
    <property type="match status" value="1"/>
</dbReference>
<dbReference type="Pfam" id="PF03129">
    <property type="entry name" value="HGTP_anticodon"/>
    <property type="match status" value="1"/>
</dbReference>
<evidence type="ECO:0000256" key="6">
    <source>
        <dbReference type="ARBA" id="ARBA00022598"/>
    </source>
</evidence>
<evidence type="ECO:0000256" key="1">
    <source>
        <dbReference type="ARBA" id="ARBA00004496"/>
    </source>
</evidence>
<evidence type="ECO:0000313" key="13">
    <source>
        <dbReference type="EMBL" id="CAI2360982.1"/>
    </source>
</evidence>
<dbReference type="InterPro" id="IPR027031">
    <property type="entry name" value="Gly-tRNA_synthase/POLG2"/>
</dbReference>
<comment type="caution">
    <text evidence="13">The sequence shown here is derived from an EMBL/GenBank/DDBJ whole genome shotgun (WGS) entry which is preliminary data.</text>
</comment>
<evidence type="ECO:0000256" key="3">
    <source>
        <dbReference type="ARBA" id="ARBA00011738"/>
    </source>
</evidence>
<dbReference type="GO" id="GO:0005739">
    <property type="term" value="C:mitochondrion"/>
    <property type="evidence" value="ECO:0007669"/>
    <property type="project" value="TreeGrafter"/>
</dbReference>
<keyword evidence="14" id="KW-1185">Reference proteome</keyword>
<dbReference type="PRINTS" id="PR01043">
    <property type="entry name" value="TRNASYNTHGLY"/>
</dbReference>
<name>A0AAD1U5S1_EUPCR</name>
<keyword evidence="5" id="KW-0963">Cytoplasm</keyword>
<dbReference type="FunFam" id="3.30.930.10:FF:000010">
    <property type="entry name" value="Glycyl-tRNA synthetase 1"/>
    <property type="match status" value="1"/>
</dbReference>
<dbReference type="Gene3D" id="3.40.50.800">
    <property type="entry name" value="Anticodon-binding domain"/>
    <property type="match status" value="1"/>
</dbReference>
<keyword evidence="9" id="KW-0648">Protein biosynthesis</keyword>
<dbReference type="Gene3D" id="3.30.40.230">
    <property type="match status" value="1"/>
</dbReference>
<dbReference type="FunFam" id="3.40.50.800:FF:000004">
    <property type="entry name" value="Glycine--tRNA ligase 2"/>
    <property type="match status" value="1"/>
</dbReference>
<evidence type="ECO:0000256" key="9">
    <source>
        <dbReference type="ARBA" id="ARBA00022917"/>
    </source>
</evidence>
<dbReference type="GO" id="GO:0004820">
    <property type="term" value="F:glycine-tRNA ligase activity"/>
    <property type="evidence" value="ECO:0007669"/>
    <property type="project" value="UniProtKB-EC"/>
</dbReference>
<organism evidence="13 14">
    <name type="scientific">Euplotes crassus</name>
    <dbReference type="NCBI Taxonomy" id="5936"/>
    <lineage>
        <taxon>Eukaryota</taxon>
        <taxon>Sar</taxon>
        <taxon>Alveolata</taxon>
        <taxon>Ciliophora</taxon>
        <taxon>Intramacronucleata</taxon>
        <taxon>Spirotrichea</taxon>
        <taxon>Hypotrichia</taxon>
        <taxon>Euplotida</taxon>
        <taxon>Euplotidae</taxon>
        <taxon>Moneuplotes</taxon>
    </lineage>
</organism>
<dbReference type="SUPFAM" id="SSF55681">
    <property type="entry name" value="Class II aaRS and biotin synthetases"/>
    <property type="match status" value="1"/>
</dbReference>
<accession>A0AAD1U5S1</accession>
<dbReference type="NCBIfam" id="NF003211">
    <property type="entry name" value="PRK04173.1"/>
    <property type="match status" value="1"/>
</dbReference>
<dbReference type="SUPFAM" id="SSF52954">
    <property type="entry name" value="Class II aaRS ABD-related"/>
    <property type="match status" value="1"/>
</dbReference>
<reference evidence="13" key="1">
    <citation type="submission" date="2023-07" db="EMBL/GenBank/DDBJ databases">
        <authorList>
            <consortium name="AG Swart"/>
            <person name="Singh M."/>
            <person name="Singh A."/>
            <person name="Seah K."/>
            <person name="Emmerich C."/>
        </authorList>
    </citation>
    <scope>NUCLEOTIDE SEQUENCE</scope>
    <source>
        <strain evidence="13">DP1</strain>
    </source>
</reference>
<keyword evidence="8" id="KW-0067">ATP-binding</keyword>
<dbReference type="PANTHER" id="PTHR10745">
    <property type="entry name" value="GLYCYL-TRNA SYNTHETASE/DNA POLYMERASE SUBUNIT GAMMA-2"/>
    <property type="match status" value="1"/>
</dbReference>
<dbReference type="EC" id="6.1.1.14" evidence="4"/>
<dbReference type="GO" id="GO:0070150">
    <property type="term" value="P:mitochondrial glycyl-tRNA aminoacylation"/>
    <property type="evidence" value="ECO:0007669"/>
    <property type="project" value="TreeGrafter"/>
</dbReference>
<proteinExistence type="inferred from homology"/>
<dbReference type="InterPro" id="IPR045864">
    <property type="entry name" value="aa-tRNA-synth_II/BPL/LPL"/>
</dbReference>
<dbReference type="InterPro" id="IPR036621">
    <property type="entry name" value="Anticodon-bd_dom_sf"/>
</dbReference>
<evidence type="ECO:0000256" key="10">
    <source>
        <dbReference type="ARBA" id="ARBA00023146"/>
    </source>
</evidence>
<comment type="subunit">
    <text evidence="3">Homodimer.</text>
</comment>
<dbReference type="PANTHER" id="PTHR10745:SF0">
    <property type="entry name" value="GLYCINE--TRNA LIGASE"/>
    <property type="match status" value="1"/>
</dbReference>
<dbReference type="Proteomes" id="UP001295684">
    <property type="component" value="Unassembled WGS sequence"/>
</dbReference>
<dbReference type="GO" id="GO:0005524">
    <property type="term" value="F:ATP binding"/>
    <property type="evidence" value="ECO:0007669"/>
    <property type="project" value="UniProtKB-KW"/>
</dbReference>
<dbReference type="InterPro" id="IPR004154">
    <property type="entry name" value="Anticodon-bd"/>
</dbReference>
<comment type="subcellular location">
    <subcellularLocation>
        <location evidence="1">Cytoplasm</location>
    </subcellularLocation>
</comment>
<dbReference type="NCBIfam" id="TIGR00389">
    <property type="entry name" value="glyS_dimeric"/>
    <property type="match status" value="1"/>
</dbReference>